<comment type="caution">
    <text evidence="3">The sequence shown here is derived from an EMBL/GenBank/DDBJ whole genome shotgun (WGS) entry which is preliminary data.</text>
</comment>
<dbReference type="PROSITE" id="PS51257">
    <property type="entry name" value="PROKAR_LIPOPROTEIN"/>
    <property type="match status" value="1"/>
</dbReference>
<keyword evidence="1" id="KW-0732">Signal</keyword>
<dbReference type="Pfam" id="PF02368">
    <property type="entry name" value="Big_2"/>
    <property type="match status" value="2"/>
</dbReference>
<dbReference type="Proteomes" id="UP000179283">
    <property type="component" value="Unassembled WGS sequence"/>
</dbReference>
<feature type="domain" description="BIG2" evidence="2">
    <location>
        <begin position="46"/>
        <end position="119"/>
    </location>
</feature>
<name>A0A1G2U5K7_9BACT</name>
<protein>
    <recommendedName>
        <fullName evidence="2">BIG2 domain-containing protein</fullName>
    </recommendedName>
</protein>
<dbReference type="AlphaFoldDB" id="A0A1G2U5K7"/>
<evidence type="ECO:0000259" key="2">
    <source>
        <dbReference type="SMART" id="SM00635"/>
    </source>
</evidence>
<sequence length="224" mass="23217">MRIFALGAKRAIRIAAALALFIAASCEENNYYITNPPPDDGGGSVVNPTTSLTPENDTILVAESLDLVARLTPQVAGSTVSFTTTSPARATVDENGKVTGVAPGTARIIATFTFGAPVRTLVDTALVTVWSWGISISPTVDTIQVGEKMTPTVKVTVASGYTSAFRCSSSNAAVATVNPNTCEVTGIYVNPPATSATVNIEALMMAVHPTQGGKKASMRIVVLK</sequence>
<accession>A0A1G2U5K7</accession>
<dbReference type="SMART" id="SM00635">
    <property type="entry name" value="BID_2"/>
    <property type="match status" value="1"/>
</dbReference>
<gene>
    <name evidence="3" type="ORF">A2920_00725</name>
</gene>
<organism evidence="3 4">
    <name type="scientific">Candidatus Zambryskibacteria bacterium RIFCSPLOWO2_01_FULL_43_17</name>
    <dbReference type="NCBI Taxonomy" id="1802760"/>
    <lineage>
        <taxon>Bacteria</taxon>
        <taxon>Candidatus Zambryskiibacteriota</taxon>
    </lineage>
</organism>
<dbReference type="InterPro" id="IPR008964">
    <property type="entry name" value="Invasin/intimin_cell_adhesion"/>
</dbReference>
<feature type="chain" id="PRO_5009584662" description="BIG2 domain-containing protein" evidence="1">
    <location>
        <begin position="27"/>
        <end position="224"/>
    </location>
</feature>
<dbReference type="InterPro" id="IPR003343">
    <property type="entry name" value="Big_2"/>
</dbReference>
<evidence type="ECO:0000313" key="3">
    <source>
        <dbReference type="EMBL" id="OHB04778.1"/>
    </source>
</evidence>
<proteinExistence type="predicted"/>
<feature type="signal peptide" evidence="1">
    <location>
        <begin position="1"/>
        <end position="26"/>
    </location>
</feature>
<reference evidence="3 4" key="1">
    <citation type="journal article" date="2016" name="Nat. Commun.">
        <title>Thousands of microbial genomes shed light on interconnected biogeochemical processes in an aquifer system.</title>
        <authorList>
            <person name="Anantharaman K."/>
            <person name="Brown C.T."/>
            <person name="Hug L.A."/>
            <person name="Sharon I."/>
            <person name="Castelle C.J."/>
            <person name="Probst A.J."/>
            <person name="Thomas B.C."/>
            <person name="Singh A."/>
            <person name="Wilkins M.J."/>
            <person name="Karaoz U."/>
            <person name="Brodie E.L."/>
            <person name="Williams K.H."/>
            <person name="Hubbard S.S."/>
            <person name="Banfield J.F."/>
        </authorList>
    </citation>
    <scope>NUCLEOTIDE SEQUENCE [LARGE SCALE GENOMIC DNA]</scope>
</reference>
<dbReference type="SUPFAM" id="SSF49373">
    <property type="entry name" value="Invasin/intimin cell-adhesion fragments"/>
    <property type="match status" value="2"/>
</dbReference>
<dbReference type="Gene3D" id="2.60.40.1080">
    <property type="match status" value="2"/>
</dbReference>
<evidence type="ECO:0000313" key="4">
    <source>
        <dbReference type="Proteomes" id="UP000179283"/>
    </source>
</evidence>
<evidence type="ECO:0000256" key="1">
    <source>
        <dbReference type="SAM" id="SignalP"/>
    </source>
</evidence>
<dbReference type="EMBL" id="MHWD01000005">
    <property type="protein sequence ID" value="OHB04778.1"/>
    <property type="molecule type" value="Genomic_DNA"/>
</dbReference>